<comment type="caution">
    <text evidence="1">The sequence shown here is derived from an EMBL/GenBank/DDBJ whole genome shotgun (WGS) entry which is preliminary data.</text>
</comment>
<dbReference type="EMBL" id="JAHUZE010000004">
    <property type="protein sequence ID" value="MBV7380439.1"/>
    <property type="molecule type" value="Genomic_DNA"/>
</dbReference>
<gene>
    <name evidence="1" type="ORF">KJP28_16055</name>
</gene>
<organism evidence="1 2">
    <name type="scientific">Maritimibacter dapengensis</name>
    <dbReference type="NCBI Taxonomy" id="2836868"/>
    <lineage>
        <taxon>Bacteria</taxon>
        <taxon>Pseudomonadati</taxon>
        <taxon>Pseudomonadota</taxon>
        <taxon>Alphaproteobacteria</taxon>
        <taxon>Rhodobacterales</taxon>
        <taxon>Roseobacteraceae</taxon>
        <taxon>Maritimibacter</taxon>
    </lineage>
</organism>
<name>A0ABS6T5C7_9RHOB</name>
<keyword evidence="2" id="KW-1185">Reference proteome</keyword>
<accession>A0ABS6T5C7</accession>
<evidence type="ECO:0000313" key="1">
    <source>
        <dbReference type="EMBL" id="MBV7380439.1"/>
    </source>
</evidence>
<reference evidence="1 2" key="1">
    <citation type="submission" date="2021-05" db="EMBL/GenBank/DDBJ databases">
        <title>Culturable bacteria isolated from Daya Bay.</title>
        <authorList>
            <person name="Zheng W."/>
            <person name="Yu S."/>
            <person name="Huang Y."/>
        </authorList>
    </citation>
    <scope>NUCLEOTIDE SEQUENCE [LARGE SCALE GENOMIC DNA]</scope>
    <source>
        <strain evidence="1 2">DP4N28-5</strain>
    </source>
</reference>
<protein>
    <submittedName>
        <fullName evidence="1">Group III truncated hemoglobin</fullName>
    </submittedName>
</protein>
<dbReference type="Proteomes" id="UP000756530">
    <property type="component" value="Unassembled WGS sequence"/>
</dbReference>
<dbReference type="CDD" id="cd08916">
    <property type="entry name" value="TrHb3_P"/>
    <property type="match status" value="1"/>
</dbReference>
<sequence length="143" mass="15953">MSAMSTPVPKFDITAEEIDALVAEFYARIRAHPGLGPIFARAIAQEDGPAWRAHEAKIAGFWRNAVGIDRSYDGNPMRVHVENRDIHPGMFSTWLDLFARTAHDVLPEEKATRMRALAERIGAGMRYAVTERDTVRGAPPKLL</sequence>
<evidence type="ECO:0000313" key="2">
    <source>
        <dbReference type="Proteomes" id="UP000756530"/>
    </source>
</evidence>
<proteinExistence type="predicted"/>